<keyword evidence="1" id="KW-0812">Transmembrane</keyword>
<organism evidence="2 3">
    <name type="scientific">Fusobacterium animalis</name>
    <dbReference type="NCBI Taxonomy" id="76859"/>
    <lineage>
        <taxon>Bacteria</taxon>
        <taxon>Fusobacteriati</taxon>
        <taxon>Fusobacteriota</taxon>
        <taxon>Fusobacteriia</taxon>
        <taxon>Fusobacteriales</taxon>
        <taxon>Fusobacteriaceae</taxon>
        <taxon>Fusobacterium</taxon>
    </lineage>
</organism>
<evidence type="ECO:0000313" key="3">
    <source>
        <dbReference type="Proteomes" id="UP000230719"/>
    </source>
</evidence>
<comment type="caution">
    <text evidence="2">The sequence shown here is derived from an EMBL/GenBank/DDBJ whole genome shotgun (WGS) entry which is preliminary data.</text>
</comment>
<dbReference type="RefSeq" id="WP_158409865.1">
    <property type="nucleotide sequence ID" value="NZ_CP056023.1"/>
</dbReference>
<evidence type="ECO:0000256" key="1">
    <source>
        <dbReference type="SAM" id="Phobius"/>
    </source>
</evidence>
<reference evidence="2 3" key="1">
    <citation type="submission" date="2017-08" db="EMBL/GenBank/DDBJ databases">
        <title>Analysis of Fusobacterium persistence and antibiotic response in human colorectal.</title>
        <authorList>
            <person name="Bullman S."/>
        </authorList>
    </citation>
    <scope>NUCLEOTIDE SEQUENCE [LARGE SCALE GENOMIC DNA]</scope>
    <source>
        <strain evidence="2 3">P2_CP</strain>
    </source>
</reference>
<dbReference type="EMBL" id="NPND01000009">
    <property type="protein sequence ID" value="PIM92350.1"/>
    <property type="molecule type" value="Genomic_DNA"/>
</dbReference>
<proteinExistence type="predicted"/>
<accession>A0A2G9FGW8</accession>
<feature type="transmembrane region" description="Helical" evidence="1">
    <location>
        <begin position="56"/>
        <end position="73"/>
    </location>
</feature>
<keyword evidence="1" id="KW-1133">Transmembrane helix</keyword>
<dbReference type="AlphaFoldDB" id="A0A2G9FGW8"/>
<gene>
    <name evidence="2" type="ORF">CI114_04350</name>
</gene>
<protein>
    <submittedName>
        <fullName evidence="2">Uncharacterized protein</fullName>
    </submittedName>
</protein>
<evidence type="ECO:0000313" key="2">
    <source>
        <dbReference type="EMBL" id="PIM92350.1"/>
    </source>
</evidence>
<dbReference type="Proteomes" id="UP000230719">
    <property type="component" value="Unassembled WGS sequence"/>
</dbReference>
<feature type="transmembrane region" description="Helical" evidence="1">
    <location>
        <begin position="12"/>
        <end position="36"/>
    </location>
</feature>
<name>A0A2G9FGW8_9FUSO</name>
<sequence length="160" mass="19222">MREIVWIDSLESILVFVGWMFLCVIVLNPIIIICLYKVEKFRIKFKLSKEGTIKSVILWTIYALMVIFLVFFVEKGEYYRRLYFTKAFKKWEIVKIEGEDKSYAVIGTNKHFTDVFEIEEKGNMLIIDKDKQYGFNPNYISERGYRSFEGIRIVKYIYEQ</sequence>
<keyword evidence="1" id="KW-0472">Membrane</keyword>